<dbReference type="UniPathway" id="UPA00344"/>
<dbReference type="PANTHER" id="PTHR10192:SF28">
    <property type="entry name" value="MOLYBDOPTERIN MOLYBDENUMTRANSFERASE"/>
    <property type="match status" value="1"/>
</dbReference>
<dbReference type="InterPro" id="IPR038987">
    <property type="entry name" value="MoeA-like"/>
</dbReference>
<feature type="domain" description="MoaB/Mog" evidence="2">
    <location>
        <begin position="187"/>
        <end position="341"/>
    </location>
</feature>
<evidence type="ECO:0000256" key="1">
    <source>
        <dbReference type="RuleBase" id="RU365090"/>
    </source>
</evidence>
<keyword evidence="1" id="KW-0808">Transferase</keyword>
<comment type="similarity">
    <text evidence="1">Belongs to the MoeA family.</text>
</comment>
<accession>A0A7X9T8Q7</accession>
<dbReference type="EC" id="2.10.1.1" evidence="1"/>
<dbReference type="Gene3D" id="3.40.980.10">
    <property type="entry name" value="MoaB/Mog-like domain"/>
    <property type="match status" value="1"/>
</dbReference>
<dbReference type="GO" id="GO:0046872">
    <property type="term" value="F:metal ion binding"/>
    <property type="evidence" value="ECO:0007669"/>
    <property type="project" value="UniProtKB-UniRule"/>
</dbReference>
<keyword evidence="1" id="KW-0479">Metal-binding</keyword>
<dbReference type="GO" id="GO:0005829">
    <property type="term" value="C:cytosol"/>
    <property type="evidence" value="ECO:0007669"/>
    <property type="project" value="TreeGrafter"/>
</dbReference>
<gene>
    <name evidence="3" type="ORF">HF885_00480</name>
</gene>
<comment type="catalytic activity">
    <reaction evidence="1">
        <text>adenylyl-molybdopterin + molybdate = Mo-molybdopterin + AMP + H(+)</text>
        <dbReference type="Rhea" id="RHEA:35047"/>
        <dbReference type="ChEBI" id="CHEBI:15378"/>
        <dbReference type="ChEBI" id="CHEBI:36264"/>
        <dbReference type="ChEBI" id="CHEBI:62727"/>
        <dbReference type="ChEBI" id="CHEBI:71302"/>
        <dbReference type="ChEBI" id="CHEBI:456215"/>
    </reaction>
</comment>
<dbReference type="GO" id="GO:0006777">
    <property type="term" value="P:Mo-molybdopterin cofactor biosynthetic process"/>
    <property type="evidence" value="ECO:0007669"/>
    <property type="project" value="UniProtKB-UniRule"/>
</dbReference>
<dbReference type="CDD" id="cd03522">
    <property type="entry name" value="MoeA_like"/>
    <property type="match status" value="1"/>
</dbReference>
<evidence type="ECO:0000259" key="2">
    <source>
        <dbReference type="SMART" id="SM00852"/>
    </source>
</evidence>
<comment type="pathway">
    <text evidence="1">Cofactor biosynthesis; molybdopterin biosynthesis.</text>
</comment>
<name>A0A7X9T8Q7_9ACTN</name>
<keyword evidence="1" id="KW-0501">Molybdenum cofactor biosynthesis</keyword>
<reference evidence="3 4" key="1">
    <citation type="submission" date="2020-04" db="EMBL/GenBank/DDBJ databases">
        <authorList>
            <person name="Hitch T.C.A."/>
            <person name="Wylensek D."/>
            <person name="Clavel T."/>
        </authorList>
    </citation>
    <scope>NUCLEOTIDE SEQUENCE [LARGE SCALE GENOMIC DNA]</scope>
    <source>
        <strain evidence="3 4">105184</strain>
    </source>
</reference>
<dbReference type="InterPro" id="IPR036425">
    <property type="entry name" value="MoaB/Mog-like_dom_sf"/>
</dbReference>
<evidence type="ECO:0000313" key="4">
    <source>
        <dbReference type="Proteomes" id="UP000565613"/>
    </source>
</evidence>
<comment type="function">
    <text evidence="1">Catalyzes the insertion of molybdate into adenylated molybdopterin with the concomitant release of AMP.</text>
</comment>
<sequence>MKLVATQDAVGHVLCHDMTQILPGGTDANGNELPRYKGARFRKGHVVTAEDVPVLLSMGKAHLYVWQRRPGWLHEDEAARRMAALCLGEGCVASGEPREGKIGISAAHDGVFLVDSERLAAVNSVDQVMVATRRGNFGVRAGVALAGTRVIPLVIDGRVVARAEAAADVAAHGPLMRVAPYVMRTAAVIATGSEVKSGLIQDRFTPVVERKLARYGVAVTWRATPGDAMEDVVAAIGEARAAGVDMVLCTGGMSVDPDDNTPGAIRRAGARIVTYGAPVLPGAMLLVGYFDPDGAAGKAAAAPQDAAGKRDARPVPVVGLPGCVMYNKATVFDLALPRLVAGVPLAKRDFVAMGEGGLCLGCDPCTFPHCPFA</sequence>
<dbReference type="Pfam" id="PF00994">
    <property type="entry name" value="MoCF_biosynth"/>
    <property type="match status" value="1"/>
</dbReference>
<evidence type="ECO:0000313" key="3">
    <source>
        <dbReference type="EMBL" id="NMF24919.1"/>
    </source>
</evidence>
<comment type="cofactor">
    <cofactor evidence="1">
        <name>Mg(2+)</name>
        <dbReference type="ChEBI" id="CHEBI:18420"/>
    </cofactor>
</comment>
<protein>
    <recommendedName>
        <fullName evidence="1">Molybdopterin molybdenumtransferase</fullName>
        <ecNumber evidence="1">2.10.1.1</ecNumber>
    </recommendedName>
</protein>
<dbReference type="SMART" id="SM00852">
    <property type="entry name" value="MoCF_biosynth"/>
    <property type="match status" value="1"/>
</dbReference>
<keyword evidence="1" id="KW-0460">Magnesium</keyword>
<keyword evidence="1" id="KW-0500">Molybdenum</keyword>
<dbReference type="EMBL" id="JABAGR010000001">
    <property type="protein sequence ID" value="NMF24919.1"/>
    <property type="molecule type" value="Genomic_DNA"/>
</dbReference>
<dbReference type="RefSeq" id="WP_170103270.1">
    <property type="nucleotide sequence ID" value="NZ_JABAGR010000001.1"/>
</dbReference>
<dbReference type="InterPro" id="IPR001453">
    <property type="entry name" value="MoaB/Mog_dom"/>
</dbReference>
<dbReference type="GO" id="GO:0061599">
    <property type="term" value="F:molybdopterin molybdotransferase activity"/>
    <property type="evidence" value="ECO:0007669"/>
    <property type="project" value="UniProtKB-UniRule"/>
</dbReference>
<dbReference type="PANTHER" id="PTHR10192">
    <property type="entry name" value="MOLYBDOPTERIN BIOSYNTHESIS PROTEIN"/>
    <property type="match status" value="1"/>
</dbReference>
<dbReference type="AlphaFoldDB" id="A0A7X9T8Q7"/>
<organism evidence="3 4">
    <name type="scientific">Parafannyhessea umbonata</name>
    <dbReference type="NCBI Taxonomy" id="604330"/>
    <lineage>
        <taxon>Bacteria</taxon>
        <taxon>Bacillati</taxon>
        <taxon>Actinomycetota</taxon>
        <taxon>Coriobacteriia</taxon>
        <taxon>Coriobacteriales</taxon>
        <taxon>Atopobiaceae</taxon>
        <taxon>Parafannyhessea</taxon>
    </lineage>
</organism>
<comment type="caution">
    <text evidence="3">The sequence shown here is derived from an EMBL/GenBank/DDBJ whole genome shotgun (WGS) entry which is preliminary data.</text>
</comment>
<dbReference type="Proteomes" id="UP000565613">
    <property type="component" value="Unassembled WGS sequence"/>
</dbReference>
<proteinExistence type="inferred from homology"/>
<dbReference type="SUPFAM" id="SSF53218">
    <property type="entry name" value="Molybdenum cofactor biosynthesis proteins"/>
    <property type="match status" value="1"/>
</dbReference>